<dbReference type="Gene3D" id="2.30.110.10">
    <property type="entry name" value="Electron Transport, Fmn-binding Protein, Chain A"/>
    <property type="match status" value="1"/>
</dbReference>
<evidence type="ECO:0000259" key="8">
    <source>
        <dbReference type="PROSITE" id="PS51385"/>
    </source>
</evidence>
<evidence type="ECO:0000256" key="1">
    <source>
        <dbReference type="ARBA" id="ARBA00001917"/>
    </source>
</evidence>
<comment type="pathway">
    <text evidence="2">Cofactor metabolism; pyridoxal 5'-phosphate salvage; pyridoxal 5'-phosphate from pyridoxamine 5'-phosphate: step 1/1.</text>
</comment>
<comment type="cofactor">
    <cofactor evidence="1">
        <name>FMN</name>
        <dbReference type="ChEBI" id="CHEBI:58210"/>
    </cofactor>
</comment>
<dbReference type="EC" id="1.4.3.5" evidence="4"/>
<proteinExistence type="predicted"/>
<evidence type="ECO:0000256" key="4">
    <source>
        <dbReference type="ARBA" id="ARBA00012801"/>
    </source>
</evidence>
<comment type="pathway">
    <text evidence="3">Cofactor metabolism; pyridoxal 5'-phosphate salvage; pyridoxal 5'-phosphate from pyridoxine 5'-phosphate: step 1/1.</text>
</comment>
<evidence type="ECO:0000313" key="9">
    <source>
        <dbReference type="EMBL" id="KAF2299747.1"/>
    </source>
</evidence>
<dbReference type="Pfam" id="PF03853">
    <property type="entry name" value="YjeF_N"/>
    <property type="match status" value="1"/>
</dbReference>
<comment type="caution">
    <text evidence="9">The sequence shown here is derived from an EMBL/GenBank/DDBJ whole genome shotgun (WGS) entry which is preliminary data.</text>
</comment>
<dbReference type="Gene3D" id="3.40.50.10260">
    <property type="entry name" value="YjeF N-terminal domain"/>
    <property type="match status" value="1"/>
</dbReference>
<keyword evidence="6" id="KW-0288">FMN</keyword>
<dbReference type="InterPro" id="IPR036652">
    <property type="entry name" value="YjeF_N_dom_sf"/>
</dbReference>
<keyword evidence="7" id="KW-0560">Oxidoreductase</keyword>
<sequence>MELAGLSVATSIVELESLAVPFLTVEDLPSDLSKDFDIIVDAMFGFSFHGTPRPPFDDLIQKLVYLHKCNQTRQKSSLIVSIDIPSGWHVEGGDVNGEGIKPDMLVSLTAPKLCAKKFSGPHHFLGELLHLLSFSSSNGFDDAVVAGLKEPNAMCLSTVGKDGKPSSRMVLLKGVDKDGFVWYTNYESRKANQLSEILKHHSFSTGMVLIGRNEDFRSSMNLVSGNIYCMKSLTGISNLGKGEGFVQKVSDEESEQYFHSRPRGSQIGAIVSKQSTIVPGRHVLYQQFKELEEKFSDM</sequence>
<dbReference type="PANTHER" id="PTHR10851:SF0">
    <property type="entry name" value="PYRIDOXINE-5'-PHOSPHATE OXIDASE"/>
    <property type="match status" value="1"/>
</dbReference>
<dbReference type="GO" id="GO:0004733">
    <property type="term" value="F:pyridoxamine phosphate oxidase activity"/>
    <property type="evidence" value="ECO:0007669"/>
    <property type="project" value="UniProtKB-EC"/>
</dbReference>
<gene>
    <name evidence="9" type="ORF">GH714_003021</name>
</gene>
<feature type="domain" description="YjeF N-terminal" evidence="8">
    <location>
        <begin position="1"/>
        <end position="142"/>
    </location>
</feature>
<reference evidence="9 10" key="1">
    <citation type="journal article" date="2020" name="Mol. Plant">
        <title>The Chromosome-Based Rubber Tree Genome Provides New Insights into Spurge Genome Evolution and Rubber Biosynthesis.</title>
        <authorList>
            <person name="Liu J."/>
            <person name="Shi C."/>
            <person name="Shi C.C."/>
            <person name="Li W."/>
            <person name="Zhang Q.J."/>
            <person name="Zhang Y."/>
            <person name="Li K."/>
            <person name="Lu H.F."/>
            <person name="Shi C."/>
            <person name="Zhu S.T."/>
            <person name="Xiao Z.Y."/>
            <person name="Nan H."/>
            <person name="Yue Y."/>
            <person name="Zhu X.G."/>
            <person name="Wu Y."/>
            <person name="Hong X.N."/>
            <person name="Fan G.Y."/>
            <person name="Tong Y."/>
            <person name="Zhang D."/>
            <person name="Mao C.L."/>
            <person name="Liu Y.L."/>
            <person name="Hao S.J."/>
            <person name="Liu W.Q."/>
            <person name="Lv M.Q."/>
            <person name="Zhang H.B."/>
            <person name="Liu Y."/>
            <person name="Hu-Tang G.R."/>
            <person name="Wang J.P."/>
            <person name="Wang J.H."/>
            <person name="Sun Y.H."/>
            <person name="Ni S.B."/>
            <person name="Chen W.B."/>
            <person name="Zhang X.C."/>
            <person name="Jiao Y.N."/>
            <person name="Eichler E.E."/>
            <person name="Li G.H."/>
            <person name="Liu X."/>
            <person name="Gao L.Z."/>
        </authorList>
    </citation>
    <scope>NUCLEOTIDE SEQUENCE [LARGE SCALE GENOMIC DNA]</scope>
    <source>
        <strain evidence="10">cv. GT1</strain>
        <tissue evidence="9">Leaf</tissue>
    </source>
</reference>
<dbReference type="Pfam" id="PF01243">
    <property type="entry name" value="PNPOx_N"/>
    <property type="match status" value="1"/>
</dbReference>
<dbReference type="SUPFAM" id="SSF50475">
    <property type="entry name" value="FMN-binding split barrel"/>
    <property type="match status" value="2"/>
</dbReference>
<dbReference type="SUPFAM" id="SSF64153">
    <property type="entry name" value="YjeF N-terminal domain-like"/>
    <property type="match status" value="1"/>
</dbReference>
<evidence type="ECO:0000256" key="2">
    <source>
        <dbReference type="ARBA" id="ARBA00004738"/>
    </source>
</evidence>
<evidence type="ECO:0000256" key="6">
    <source>
        <dbReference type="ARBA" id="ARBA00022643"/>
    </source>
</evidence>
<evidence type="ECO:0000256" key="5">
    <source>
        <dbReference type="ARBA" id="ARBA00022630"/>
    </source>
</evidence>
<dbReference type="InterPro" id="IPR011576">
    <property type="entry name" value="Pyridox_Oxase_N"/>
</dbReference>
<dbReference type="GO" id="GO:0010181">
    <property type="term" value="F:FMN binding"/>
    <property type="evidence" value="ECO:0007669"/>
    <property type="project" value="InterPro"/>
</dbReference>
<accession>A0A6A6LGU3</accession>
<dbReference type="InterPro" id="IPR004443">
    <property type="entry name" value="YjeF_N_dom"/>
</dbReference>
<dbReference type="InterPro" id="IPR000659">
    <property type="entry name" value="Pyridox_Oxase"/>
</dbReference>
<evidence type="ECO:0000313" key="10">
    <source>
        <dbReference type="Proteomes" id="UP000467840"/>
    </source>
</evidence>
<dbReference type="Proteomes" id="UP000467840">
    <property type="component" value="Chromosome 4"/>
</dbReference>
<dbReference type="InterPro" id="IPR012349">
    <property type="entry name" value="Split_barrel_FMN-bd"/>
</dbReference>
<organism evidence="9 10">
    <name type="scientific">Hevea brasiliensis</name>
    <name type="common">Para rubber tree</name>
    <name type="synonym">Siphonia brasiliensis</name>
    <dbReference type="NCBI Taxonomy" id="3981"/>
    <lineage>
        <taxon>Eukaryota</taxon>
        <taxon>Viridiplantae</taxon>
        <taxon>Streptophyta</taxon>
        <taxon>Embryophyta</taxon>
        <taxon>Tracheophyta</taxon>
        <taxon>Spermatophyta</taxon>
        <taxon>Magnoliopsida</taxon>
        <taxon>eudicotyledons</taxon>
        <taxon>Gunneridae</taxon>
        <taxon>Pentapetalae</taxon>
        <taxon>rosids</taxon>
        <taxon>fabids</taxon>
        <taxon>Malpighiales</taxon>
        <taxon>Euphorbiaceae</taxon>
        <taxon>Crotonoideae</taxon>
        <taxon>Micrandreae</taxon>
        <taxon>Hevea</taxon>
    </lineage>
</organism>
<evidence type="ECO:0000256" key="7">
    <source>
        <dbReference type="ARBA" id="ARBA00023002"/>
    </source>
</evidence>
<dbReference type="AlphaFoldDB" id="A0A6A6LGU3"/>
<dbReference type="GO" id="GO:0008615">
    <property type="term" value="P:pyridoxine biosynthetic process"/>
    <property type="evidence" value="ECO:0007669"/>
    <property type="project" value="InterPro"/>
</dbReference>
<dbReference type="PANTHER" id="PTHR10851">
    <property type="entry name" value="PYRIDOXINE-5-PHOSPHATE OXIDASE"/>
    <property type="match status" value="1"/>
</dbReference>
<keyword evidence="10" id="KW-1185">Reference proteome</keyword>
<dbReference type="PROSITE" id="PS51385">
    <property type="entry name" value="YJEF_N"/>
    <property type="match status" value="1"/>
</dbReference>
<dbReference type="EMBL" id="JAAGAX010000010">
    <property type="protein sequence ID" value="KAF2299747.1"/>
    <property type="molecule type" value="Genomic_DNA"/>
</dbReference>
<protein>
    <recommendedName>
        <fullName evidence="4">pyridoxal 5'-phosphate synthase</fullName>
        <ecNumber evidence="4">1.4.3.5</ecNumber>
    </recommendedName>
</protein>
<name>A0A6A6LGU3_HEVBR</name>
<evidence type="ECO:0000256" key="3">
    <source>
        <dbReference type="ARBA" id="ARBA00005037"/>
    </source>
</evidence>
<keyword evidence="5" id="KW-0285">Flavoprotein</keyword>